<proteinExistence type="predicted"/>
<dbReference type="OrthoDB" id="1093at2759"/>
<dbReference type="Proteomes" id="UP000838763">
    <property type="component" value="Unassembled WGS sequence"/>
</dbReference>
<gene>
    <name evidence="4" type="ORF">PPNO1_LOCUS3374</name>
</gene>
<feature type="domain" description="PSD13 N-terminal" evidence="3">
    <location>
        <begin position="26"/>
        <end position="185"/>
    </location>
</feature>
<dbReference type="Pfam" id="PF22037">
    <property type="entry name" value="PSD13_N"/>
    <property type="match status" value="1"/>
</dbReference>
<keyword evidence="5" id="KW-1185">Reference proteome</keyword>
<protein>
    <recommendedName>
        <fullName evidence="6">PCI domain-containing protein</fullName>
    </recommendedName>
</protein>
<dbReference type="Pfam" id="PF18261">
    <property type="entry name" value="Rpn9_C"/>
    <property type="match status" value="1"/>
</dbReference>
<comment type="caution">
    <text evidence="4">The sequence shown here is derived from an EMBL/GenBank/DDBJ whole genome shotgun (WGS) entry which is preliminary data.</text>
</comment>
<evidence type="ECO:0000313" key="4">
    <source>
        <dbReference type="EMBL" id="CAI4213629.1"/>
    </source>
</evidence>
<organism evidence="4 5">
    <name type="scientific">Parascedosporium putredinis</name>
    <dbReference type="NCBI Taxonomy" id="1442378"/>
    <lineage>
        <taxon>Eukaryota</taxon>
        <taxon>Fungi</taxon>
        <taxon>Dikarya</taxon>
        <taxon>Ascomycota</taxon>
        <taxon>Pezizomycotina</taxon>
        <taxon>Sordariomycetes</taxon>
        <taxon>Hypocreomycetidae</taxon>
        <taxon>Microascales</taxon>
        <taxon>Microascaceae</taxon>
        <taxon>Parascedosporium</taxon>
    </lineage>
</organism>
<dbReference type="GO" id="GO:0006511">
    <property type="term" value="P:ubiquitin-dependent protein catabolic process"/>
    <property type="evidence" value="ECO:0007669"/>
    <property type="project" value="TreeGrafter"/>
</dbReference>
<dbReference type="GO" id="GO:0005829">
    <property type="term" value="C:cytosol"/>
    <property type="evidence" value="ECO:0007669"/>
    <property type="project" value="TreeGrafter"/>
</dbReference>
<reference evidence="4" key="1">
    <citation type="submission" date="2022-11" db="EMBL/GenBank/DDBJ databases">
        <authorList>
            <person name="Scott C."/>
            <person name="Bruce N."/>
        </authorList>
    </citation>
    <scope>NUCLEOTIDE SEQUENCE</scope>
</reference>
<evidence type="ECO:0000313" key="5">
    <source>
        <dbReference type="Proteomes" id="UP000838763"/>
    </source>
</evidence>
<sequence>MSYDAIPDFLAEQREEAPEELQGLILEFENFWERKLWHQLTEALLQFFRDPRSEPQRLALYKTFVLKFADKINQLKLVELALAASTQCPSLQEKLHFLEALVRNVDNENTQDALVYASVAVARVKLELNDRDGARKDLLTCEKVLDSFASVETVVHAAFYDANATYFQMIADFAAYYRNTLLYLASLVSESIYNFGELLLHPILDVLVRSKEYPWLRELLFAFNRGDLDGFDRLSNHVEGNELLHQHSASLRQKIHLAALTEAIFQRPPHDRSISFKDIAISTKFRLLRGTIDQVDQMAHITWVQPKVLDMKQIGNMRLRLLEWDASVNELGHYIENTGKDVWAA</sequence>
<dbReference type="AlphaFoldDB" id="A0A9P1M8G6"/>
<dbReference type="GO" id="GO:0005634">
    <property type="term" value="C:nucleus"/>
    <property type="evidence" value="ECO:0007669"/>
    <property type="project" value="TreeGrafter"/>
</dbReference>
<evidence type="ECO:0000259" key="2">
    <source>
        <dbReference type="Pfam" id="PF18261"/>
    </source>
</evidence>
<dbReference type="InterPro" id="IPR054179">
    <property type="entry name" value="PSD13_N"/>
</dbReference>
<evidence type="ECO:0000256" key="1">
    <source>
        <dbReference type="ARBA" id="ARBA00022942"/>
    </source>
</evidence>
<evidence type="ECO:0008006" key="6">
    <source>
        <dbReference type="Google" id="ProtNLM"/>
    </source>
</evidence>
<dbReference type="PANTHER" id="PTHR10539">
    <property type="entry name" value="26S PROTEASOME NON-ATPASE REGULATORY SUBUNIT 13"/>
    <property type="match status" value="1"/>
</dbReference>
<dbReference type="PANTHER" id="PTHR10539:SF0">
    <property type="entry name" value="26S PROTEASOME NON-ATPASE REGULATORY SUBUNIT 13"/>
    <property type="match status" value="1"/>
</dbReference>
<accession>A0A9P1M8G6</accession>
<dbReference type="GO" id="GO:0005198">
    <property type="term" value="F:structural molecule activity"/>
    <property type="evidence" value="ECO:0007669"/>
    <property type="project" value="TreeGrafter"/>
</dbReference>
<evidence type="ECO:0000259" key="3">
    <source>
        <dbReference type="Pfam" id="PF22037"/>
    </source>
</evidence>
<dbReference type="InterPro" id="IPR035298">
    <property type="entry name" value="PSMD13"/>
</dbReference>
<dbReference type="InterPro" id="IPR040798">
    <property type="entry name" value="Rpn9_C"/>
</dbReference>
<dbReference type="EMBL" id="CALLCH030000008">
    <property type="protein sequence ID" value="CAI4213629.1"/>
    <property type="molecule type" value="Genomic_DNA"/>
</dbReference>
<feature type="domain" description="Rpn9 C-terminal helix" evidence="2">
    <location>
        <begin position="307"/>
        <end position="339"/>
    </location>
</feature>
<keyword evidence="1" id="KW-0647">Proteasome</keyword>
<name>A0A9P1M8G6_9PEZI</name>
<dbReference type="GO" id="GO:0008541">
    <property type="term" value="C:proteasome regulatory particle, lid subcomplex"/>
    <property type="evidence" value="ECO:0007669"/>
    <property type="project" value="TreeGrafter"/>
</dbReference>